<gene>
    <name evidence="2" type="ORF">TVAG_016010</name>
</gene>
<dbReference type="EMBL" id="DS113226">
    <property type="protein sequence ID" value="EAY17771.1"/>
    <property type="molecule type" value="Genomic_DNA"/>
</dbReference>
<dbReference type="Proteomes" id="UP000001542">
    <property type="component" value="Unassembled WGS sequence"/>
</dbReference>
<proteinExistence type="predicted"/>
<evidence type="ECO:0000313" key="2">
    <source>
        <dbReference type="EMBL" id="EAY17771.1"/>
    </source>
</evidence>
<feature type="domain" description="Peptidase M60" evidence="1">
    <location>
        <begin position="138"/>
        <end position="348"/>
    </location>
</feature>
<dbReference type="AlphaFoldDB" id="A2DP71"/>
<reference evidence="2" key="1">
    <citation type="submission" date="2006-10" db="EMBL/GenBank/DDBJ databases">
        <authorList>
            <person name="Amadeo P."/>
            <person name="Zhao Q."/>
            <person name="Wortman J."/>
            <person name="Fraser-Liggett C."/>
            <person name="Carlton J."/>
        </authorList>
    </citation>
    <scope>NUCLEOTIDE SEQUENCE</scope>
    <source>
        <strain evidence="2">G3</strain>
    </source>
</reference>
<evidence type="ECO:0000259" key="1">
    <source>
        <dbReference type="Pfam" id="PF13402"/>
    </source>
</evidence>
<accession>A2DP71</accession>
<sequence length="374" mass="43347">MDLSTWIYESHYRGRRIGFHSQNKQQLMLNFLELDDSRFYKDFILKPKTRYVASVHAVGTDIVAQNDCGGNLSVLGEWNHSSQFNNGRGSFEGDLILNFMTNSTGKIRLSLRLGFWCSEAKGKIIFSNFNLEEDYSFARLGTSNVVFDTKVENFEKIDLDRVEWWLEQNNTAYNQMKELYGRSPFNGEQITIESRQGINAYAFAGNPIVWNEHCMLDYFNSDDNEFSACFGTIHELGHTYDQTLLTNINCELMANFALCYAVENGNLKIFFDNEMTVGRGLQDGFYRRCYMNSIKVGKYHHDGLLYCLLRIKDTIGWEPFKKVMRKLIGTDNQKKSPTEALNIWMEMLIDESGINVKALFEEGEYKFIMSQEKL</sequence>
<evidence type="ECO:0000313" key="3">
    <source>
        <dbReference type="Proteomes" id="UP000001542"/>
    </source>
</evidence>
<dbReference type="InterPro" id="IPR031161">
    <property type="entry name" value="Peptidase_M60_dom"/>
</dbReference>
<dbReference type="VEuPathDB" id="TrichDB:TVAG_016010"/>
<reference evidence="2" key="2">
    <citation type="journal article" date="2007" name="Science">
        <title>Draft genome sequence of the sexually transmitted pathogen Trichomonas vaginalis.</title>
        <authorList>
            <person name="Carlton J.M."/>
            <person name="Hirt R.P."/>
            <person name="Silva J.C."/>
            <person name="Delcher A.L."/>
            <person name="Schatz M."/>
            <person name="Zhao Q."/>
            <person name="Wortman J.R."/>
            <person name="Bidwell S.L."/>
            <person name="Alsmark U.C.M."/>
            <person name="Besteiro S."/>
            <person name="Sicheritz-Ponten T."/>
            <person name="Noel C.J."/>
            <person name="Dacks J.B."/>
            <person name="Foster P.G."/>
            <person name="Simillion C."/>
            <person name="Van de Peer Y."/>
            <person name="Miranda-Saavedra D."/>
            <person name="Barton G.J."/>
            <person name="Westrop G.D."/>
            <person name="Mueller S."/>
            <person name="Dessi D."/>
            <person name="Fiori P.L."/>
            <person name="Ren Q."/>
            <person name="Paulsen I."/>
            <person name="Zhang H."/>
            <person name="Bastida-Corcuera F.D."/>
            <person name="Simoes-Barbosa A."/>
            <person name="Brown M.T."/>
            <person name="Hayes R.D."/>
            <person name="Mukherjee M."/>
            <person name="Okumura C.Y."/>
            <person name="Schneider R."/>
            <person name="Smith A.J."/>
            <person name="Vanacova S."/>
            <person name="Villalvazo M."/>
            <person name="Haas B.J."/>
            <person name="Pertea M."/>
            <person name="Feldblyum T.V."/>
            <person name="Utterback T.R."/>
            <person name="Shu C.L."/>
            <person name="Osoegawa K."/>
            <person name="de Jong P.J."/>
            <person name="Hrdy I."/>
            <person name="Horvathova L."/>
            <person name="Zubacova Z."/>
            <person name="Dolezal P."/>
            <person name="Malik S.B."/>
            <person name="Logsdon J.M. Jr."/>
            <person name="Henze K."/>
            <person name="Gupta A."/>
            <person name="Wang C.C."/>
            <person name="Dunne R.L."/>
            <person name="Upcroft J.A."/>
            <person name="Upcroft P."/>
            <person name="White O."/>
            <person name="Salzberg S.L."/>
            <person name="Tang P."/>
            <person name="Chiu C.-H."/>
            <person name="Lee Y.-S."/>
            <person name="Embley T.M."/>
            <person name="Coombs G.H."/>
            <person name="Mottram J.C."/>
            <person name="Tachezy J."/>
            <person name="Fraser-Liggett C.M."/>
            <person name="Johnson P.J."/>
        </authorList>
    </citation>
    <scope>NUCLEOTIDE SEQUENCE [LARGE SCALE GENOMIC DNA]</scope>
    <source>
        <strain evidence="2">G3</strain>
    </source>
</reference>
<keyword evidence="3" id="KW-1185">Reference proteome</keyword>
<dbReference type="VEuPathDB" id="TrichDB:TVAGG3_0910720"/>
<dbReference type="OrthoDB" id="10262510at2759"/>
<dbReference type="Pfam" id="PF13402">
    <property type="entry name" value="Peptidase_M60"/>
    <property type="match status" value="1"/>
</dbReference>
<organism evidence="2 3">
    <name type="scientific">Trichomonas vaginalis (strain ATCC PRA-98 / G3)</name>
    <dbReference type="NCBI Taxonomy" id="412133"/>
    <lineage>
        <taxon>Eukaryota</taxon>
        <taxon>Metamonada</taxon>
        <taxon>Parabasalia</taxon>
        <taxon>Trichomonadida</taxon>
        <taxon>Trichomonadidae</taxon>
        <taxon>Trichomonas</taxon>
    </lineage>
</organism>
<dbReference type="InParanoid" id="A2DP71"/>
<dbReference type="KEGG" id="tva:4775792"/>
<protein>
    <recommendedName>
        <fullName evidence="1">Peptidase M60 domain-containing protein</fullName>
    </recommendedName>
</protein>
<name>A2DP71_TRIV3</name>
<dbReference type="RefSeq" id="XP_001329906.1">
    <property type="nucleotide sequence ID" value="XM_001329871.1"/>
</dbReference>